<dbReference type="CDD" id="cd06114">
    <property type="entry name" value="EcCS_like"/>
    <property type="match status" value="1"/>
</dbReference>
<dbReference type="InterPro" id="IPR019810">
    <property type="entry name" value="Citrate_synthase_AS"/>
</dbReference>
<comment type="catalytic activity">
    <reaction evidence="5 9">
        <text>oxaloacetate + acetyl-CoA + H2O = citrate + CoA + H(+)</text>
        <dbReference type="Rhea" id="RHEA:16845"/>
        <dbReference type="ChEBI" id="CHEBI:15377"/>
        <dbReference type="ChEBI" id="CHEBI:15378"/>
        <dbReference type="ChEBI" id="CHEBI:16452"/>
        <dbReference type="ChEBI" id="CHEBI:16947"/>
        <dbReference type="ChEBI" id="CHEBI:57287"/>
        <dbReference type="ChEBI" id="CHEBI:57288"/>
        <dbReference type="EC" id="2.3.3.16"/>
    </reaction>
</comment>
<evidence type="ECO:0000313" key="12">
    <source>
        <dbReference type="EMBL" id="QGG80544.1"/>
    </source>
</evidence>
<dbReference type="Gene3D" id="1.10.230.10">
    <property type="entry name" value="Cytochrome P450-Terp, domain 2"/>
    <property type="match status" value="1"/>
</dbReference>
<comment type="similarity">
    <text evidence="2 7 10">Belongs to the citrate synthase family.</text>
</comment>
<dbReference type="OrthoDB" id="9800864at2"/>
<evidence type="ECO:0000256" key="7">
    <source>
        <dbReference type="PIRNR" id="PIRNR001369"/>
    </source>
</evidence>
<dbReference type="PANTHER" id="PTHR42871:SF1">
    <property type="entry name" value="CITRATE SYNTHASE"/>
    <property type="match status" value="1"/>
</dbReference>
<dbReference type="Proteomes" id="UP000388235">
    <property type="component" value="Chromosome"/>
</dbReference>
<dbReference type="PRINTS" id="PR00143">
    <property type="entry name" value="CITRTSNTHASE"/>
</dbReference>
<evidence type="ECO:0000256" key="5">
    <source>
        <dbReference type="ARBA" id="ARBA00049288"/>
    </source>
</evidence>
<proteinExistence type="inferred from homology"/>
<name>A0A5Q2QBR6_9GAMM</name>
<dbReference type="RefSeq" id="WP_153714048.1">
    <property type="nucleotide sequence ID" value="NZ_CP045871.1"/>
</dbReference>
<dbReference type="NCBIfam" id="NF004126">
    <property type="entry name" value="PRK05614.1"/>
    <property type="match status" value="1"/>
</dbReference>
<dbReference type="InterPro" id="IPR016143">
    <property type="entry name" value="Citrate_synth-like_sm_a-sub"/>
</dbReference>
<dbReference type="FunFam" id="1.10.230.10:FF:000002">
    <property type="entry name" value="Citrate synthase"/>
    <property type="match status" value="1"/>
</dbReference>
<keyword evidence="11" id="KW-0812">Transmembrane</keyword>
<dbReference type="PROSITE" id="PS00480">
    <property type="entry name" value="CITRATE_SYNTHASE"/>
    <property type="match status" value="1"/>
</dbReference>
<keyword evidence="13" id="KW-1185">Reference proteome</keyword>
<dbReference type="Pfam" id="PF00285">
    <property type="entry name" value="Citrate_synt"/>
    <property type="match status" value="1"/>
</dbReference>
<organism evidence="12 13">
    <name type="scientific">Litorivicinus lipolyticus</name>
    <dbReference type="NCBI Taxonomy" id="418701"/>
    <lineage>
        <taxon>Bacteria</taxon>
        <taxon>Pseudomonadati</taxon>
        <taxon>Pseudomonadota</taxon>
        <taxon>Gammaproteobacteria</taxon>
        <taxon>Oceanospirillales</taxon>
        <taxon>Litorivicinaceae</taxon>
        <taxon>Litorivicinus</taxon>
    </lineage>
</organism>
<keyword evidence="12" id="KW-0012">Acyltransferase</keyword>
<evidence type="ECO:0000256" key="1">
    <source>
        <dbReference type="ARBA" id="ARBA00004751"/>
    </source>
</evidence>
<dbReference type="InterPro" id="IPR010953">
    <property type="entry name" value="Citrate_synthase_typ-I"/>
</dbReference>
<dbReference type="SUPFAM" id="SSF48256">
    <property type="entry name" value="Citrate synthase"/>
    <property type="match status" value="1"/>
</dbReference>
<dbReference type="NCBIfam" id="TIGR01798">
    <property type="entry name" value="cit_synth_I"/>
    <property type="match status" value="1"/>
</dbReference>
<reference evidence="12 13" key="1">
    <citation type="submission" date="2019-11" db="EMBL/GenBank/DDBJ databases">
        <authorList>
            <person name="Khan S.A."/>
            <person name="Jeon C.O."/>
            <person name="Chun B.H."/>
        </authorList>
    </citation>
    <scope>NUCLEOTIDE SEQUENCE [LARGE SCALE GENOMIC DNA]</scope>
    <source>
        <strain evidence="12 13">IMCC 1097</strain>
    </source>
</reference>
<protein>
    <recommendedName>
        <fullName evidence="6 7">Citrate synthase</fullName>
    </recommendedName>
</protein>
<keyword evidence="11" id="KW-1133">Transmembrane helix</keyword>
<evidence type="ECO:0000256" key="10">
    <source>
        <dbReference type="RuleBase" id="RU003406"/>
    </source>
</evidence>
<comment type="pathway">
    <text evidence="1 9">Carbohydrate metabolism; tricarboxylic acid cycle; isocitrate from oxaloacetate: step 1/2.</text>
</comment>
<keyword evidence="4 7" id="KW-0808">Transferase</keyword>
<evidence type="ECO:0000256" key="8">
    <source>
        <dbReference type="PIRSR" id="PIRSR001369-1"/>
    </source>
</evidence>
<feature type="transmembrane region" description="Helical" evidence="11">
    <location>
        <begin position="365"/>
        <end position="388"/>
    </location>
</feature>
<dbReference type="InterPro" id="IPR024176">
    <property type="entry name" value="Citrate_synthase_bac-typ"/>
</dbReference>
<keyword evidence="11" id="KW-0472">Membrane</keyword>
<dbReference type="InterPro" id="IPR036969">
    <property type="entry name" value="Citrate_synthase_sf"/>
</dbReference>
<dbReference type="PIRSF" id="PIRSF001369">
    <property type="entry name" value="Citrate_synth"/>
    <property type="match status" value="1"/>
</dbReference>
<dbReference type="AlphaFoldDB" id="A0A5Q2QBR6"/>
<dbReference type="Gene3D" id="1.10.580.10">
    <property type="entry name" value="Citrate Synthase, domain 1"/>
    <property type="match status" value="1"/>
</dbReference>
<feature type="active site" evidence="8">
    <location>
        <position position="364"/>
    </location>
</feature>
<dbReference type="InterPro" id="IPR016142">
    <property type="entry name" value="Citrate_synth-like_lrg_a-sub"/>
</dbReference>
<evidence type="ECO:0000256" key="3">
    <source>
        <dbReference type="ARBA" id="ARBA00022532"/>
    </source>
</evidence>
<keyword evidence="3 9" id="KW-0816">Tricarboxylic acid cycle</keyword>
<evidence type="ECO:0000256" key="6">
    <source>
        <dbReference type="NCBIfam" id="TIGR01798"/>
    </source>
</evidence>
<evidence type="ECO:0000256" key="11">
    <source>
        <dbReference type="SAM" id="Phobius"/>
    </source>
</evidence>
<dbReference type="UniPathway" id="UPA00223">
    <property type="reaction ID" value="UER00717"/>
</dbReference>
<dbReference type="PANTHER" id="PTHR42871">
    <property type="entry name" value="CITRATE SYNTHASE"/>
    <property type="match status" value="1"/>
</dbReference>
<accession>A0A5Q2QBR6</accession>
<dbReference type="GO" id="GO:0036440">
    <property type="term" value="F:citrate synthase activity"/>
    <property type="evidence" value="ECO:0007669"/>
    <property type="project" value="UniProtKB-EC"/>
</dbReference>
<evidence type="ECO:0000256" key="2">
    <source>
        <dbReference type="ARBA" id="ARBA00010566"/>
    </source>
</evidence>
<dbReference type="KEGG" id="llp:GH975_08155"/>
<evidence type="ECO:0000256" key="9">
    <source>
        <dbReference type="RuleBase" id="RU003370"/>
    </source>
</evidence>
<feature type="active site" evidence="8">
    <location>
        <position position="306"/>
    </location>
</feature>
<dbReference type="GO" id="GO:0005737">
    <property type="term" value="C:cytoplasm"/>
    <property type="evidence" value="ECO:0007669"/>
    <property type="project" value="InterPro"/>
</dbReference>
<dbReference type="InterPro" id="IPR002020">
    <property type="entry name" value="Citrate_synthase"/>
</dbReference>
<gene>
    <name evidence="12" type="primary">gltA</name>
    <name evidence="12" type="ORF">GH975_08155</name>
</gene>
<sequence>MAEKFGTLSLPDGTTVELPIYSGTVGPDVLDVAPLAKAGMFTFDPGFVATASTESKITYIDGTAGVLLHRGYTIQDLASKSDYLEVCFLLYYGYLPNAQQKAEFTNTIKHHTMVHESLTSFFDGFHHNAHPMAMLCGAVGALSAFYHDVMDIRDERDREIAAHRLVAKMPTLAAMCYKHSLGQPFMYPRNDLNYASNFLYMMFGTPCEQYEPNPAVARAMDRIFTLHADHEQNASTSTVRLAGSSGANPFACISAGIATLWGPAHGGANEAVLEMLNEIGDESRIDEFVARAKDPNDPFRLMGFGHRVYRNMDPRAAVLKESCDEVLKELGVEDEPLLRIARRLEEIALSDEYFVSRKLFPNVDFYSGIILKAIGIPTSMFTVIFALARTVGWISHWHEMISSPHKIGRPRQLYTGEDQRDFQPVEKR</sequence>
<evidence type="ECO:0000313" key="13">
    <source>
        <dbReference type="Proteomes" id="UP000388235"/>
    </source>
</evidence>
<evidence type="ECO:0000256" key="4">
    <source>
        <dbReference type="ARBA" id="ARBA00022679"/>
    </source>
</evidence>
<dbReference type="GO" id="GO:0006099">
    <property type="term" value="P:tricarboxylic acid cycle"/>
    <property type="evidence" value="ECO:0007669"/>
    <property type="project" value="UniProtKB-UniRule"/>
</dbReference>
<dbReference type="Gene3D" id="2.20.28.60">
    <property type="match status" value="1"/>
</dbReference>
<dbReference type="EMBL" id="CP045871">
    <property type="protein sequence ID" value="QGG80544.1"/>
    <property type="molecule type" value="Genomic_DNA"/>
</dbReference>